<keyword evidence="2" id="KW-1133">Transmembrane helix</keyword>
<feature type="region of interest" description="Disordered" evidence="1">
    <location>
        <begin position="33"/>
        <end position="108"/>
    </location>
</feature>
<dbReference type="eggNOG" id="ENOG5030CWI">
    <property type="taxonomic scope" value="Bacteria"/>
</dbReference>
<evidence type="ECO:0000313" key="4">
    <source>
        <dbReference type="Proteomes" id="UP000027142"/>
    </source>
</evidence>
<name>A0A060M1X7_9BACI</name>
<dbReference type="RefSeq" id="WP_038478906.1">
    <property type="nucleotide sequence ID" value="NZ_CP003923.1"/>
</dbReference>
<feature type="compositionally biased region" description="Basic and acidic residues" evidence="1">
    <location>
        <begin position="93"/>
        <end position="108"/>
    </location>
</feature>
<feature type="transmembrane region" description="Helical" evidence="2">
    <location>
        <begin position="6"/>
        <end position="26"/>
    </location>
</feature>
<evidence type="ECO:0000256" key="2">
    <source>
        <dbReference type="SAM" id="Phobius"/>
    </source>
</evidence>
<feature type="compositionally biased region" description="Low complexity" evidence="1">
    <location>
        <begin position="42"/>
        <end position="57"/>
    </location>
</feature>
<sequence length="178" mass="20463">MSDLVQFILANPLILIIIVGVLVSSLSKLGQSTQQQEERQTPQRQSAEPQRRQQPAEQRQEEVRWEDYFPSESAPPEQAYEPINEPSRQSEAQQRDTAKRQNELYERHREARRKVKELKNQSAPVVAVMAESEQTNSEGKLDMDFKNVSGKKMMEAVVWSEVLGPPKSRQRGSRGRSF</sequence>
<dbReference type="PATRIC" id="fig|1246626.3.peg.1466"/>
<dbReference type="KEGG" id="ble:BleG1_1476"/>
<dbReference type="HOGENOM" id="CLU_1648740_0_0_9"/>
<evidence type="ECO:0000313" key="3">
    <source>
        <dbReference type="EMBL" id="AIC94059.1"/>
    </source>
</evidence>
<evidence type="ECO:0000256" key="1">
    <source>
        <dbReference type="SAM" id="MobiDB-lite"/>
    </source>
</evidence>
<reference evidence="3 4" key="1">
    <citation type="journal article" date="2014" name="Gene">
        <title>A comparative genomic analysis of the alkalitolerant soil bacterium Bacillus lehensis G1.</title>
        <authorList>
            <person name="Noor Y.M."/>
            <person name="Samsulrizal N.H."/>
            <person name="Jema'on N.A."/>
            <person name="Low K.O."/>
            <person name="Ramli A.N."/>
            <person name="Alias N.I."/>
            <person name="Damis S.I."/>
            <person name="Fuzi S.F."/>
            <person name="Isa M.N."/>
            <person name="Murad A.M."/>
            <person name="Raih M.F."/>
            <person name="Bakar F.D."/>
            <person name="Najimudin N."/>
            <person name="Mahadi N.M."/>
            <person name="Illias R.M."/>
        </authorList>
    </citation>
    <scope>NUCLEOTIDE SEQUENCE [LARGE SCALE GENOMIC DNA]</scope>
    <source>
        <strain evidence="3 4">G1</strain>
    </source>
</reference>
<proteinExistence type="predicted"/>
<dbReference type="Proteomes" id="UP000027142">
    <property type="component" value="Chromosome"/>
</dbReference>
<protein>
    <submittedName>
        <fullName evidence="3">Uncharacterized protein</fullName>
    </submittedName>
</protein>
<keyword evidence="4" id="KW-1185">Reference proteome</keyword>
<organism evidence="3 4">
    <name type="scientific">Shouchella lehensis G1</name>
    <dbReference type="NCBI Taxonomy" id="1246626"/>
    <lineage>
        <taxon>Bacteria</taxon>
        <taxon>Bacillati</taxon>
        <taxon>Bacillota</taxon>
        <taxon>Bacilli</taxon>
        <taxon>Bacillales</taxon>
        <taxon>Bacillaceae</taxon>
        <taxon>Shouchella</taxon>
    </lineage>
</organism>
<dbReference type="AlphaFoldDB" id="A0A060M1X7"/>
<dbReference type="STRING" id="1246626.BleG1_1476"/>
<feature type="compositionally biased region" description="Basic and acidic residues" evidence="1">
    <location>
        <begin position="58"/>
        <end position="67"/>
    </location>
</feature>
<keyword evidence="2" id="KW-0812">Transmembrane</keyword>
<dbReference type="EMBL" id="CP003923">
    <property type="protein sequence ID" value="AIC94059.1"/>
    <property type="molecule type" value="Genomic_DNA"/>
</dbReference>
<dbReference type="OrthoDB" id="2967741at2"/>
<accession>A0A060M1X7</accession>
<keyword evidence="2" id="KW-0472">Membrane</keyword>
<gene>
    <name evidence="3" type="ORF">BleG1_1476</name>
</gene>